<dbReference type="EMBL" id="MZ130484">
    <property type="protein sequence ID" value="QWM90006.1"/>
    <property type="molecule type" value="Genomic_DNA"/>
</dbReference>
<dbReference type="RefSeq" id="YP_010359578.1">
    <property type="nucleotide sequence ID" value="NC_062774.1"/>
</dbReference>
<keyword evidence="2" id="KW-1185">Reference proteome</keyword>
<dbReference type="KEGG" id="vg:75691109"/>
<name>A0AAE7RV60_9CAUD</name>
<sequence length="105" mass="11641">MANQIEFNVDGEGRIETTFANCIICGNKSISIGSTNYNICPECTEVLESGKNCLVIEDLYHDDQKVIGGRAMILESSAIKAKSAVVVMSKKEFEHLYKIYVSKMN</sequence>
<keyword evidence="1" id="KW-0687">Ribonucleoprotein</keyword>
<proteinExistence type="predicted"/>
<keyword evidence="1" id="KW-0689">Ribosomal protein</keyword>
<evidence type="ECO:0000313" key="1">
    <source>
        <dbReference type="EMBL" id="QWM90006.1"/>
    </source>
</evidence>
<evidence type="ECO:0000313" key="2">
    <source>
        <dbReference type="Proteomes" id="UP000827440"/>
    </source>
</evidence>
<protein>
    <submittedName>
        <fullName evidence="1">Zn ribbon domain of transcription factor, similar to a ribosomal protein</fullName>
    </submittedName>
</protein>
<dbReference type="Proteomes" id="UP000827440">
    <property type="component" value="Segment"/>
</dbReference>
<accession>A0AAE7RV60</accession>
<dbReference type="GeneID" id="75691109"/>
<organism evidence="1 2">
    <name type="scientific">uncultured phage cr54_1</name>
    <dbReference type="NCBI Taxonomy" id="2986398"/>
    <lineage>
        <taxon>Viruses</taxon>
        <taxon>Duplodnaviria</taxon>
        <taxon>Heunggongvirae</taxon>
        <taxon>Uroviricota</taxon>
        <taxon>Caudoviricetes</taxon>
        <taxon>Crassvirales</taxon>
        <taxon>Intestiviridae</taxon>
        <taxon>Churivirinae</taxon>
        <taxon>Jahgtovirus</taxon>
        <taxon>Jahgtovirus intestinalis</taxon>
    </lineage>
</organism>
<reference evidence="1 2" key="1">
    <citation type="submission" date="2021-04" db="EMBL/GenBank/DDBJ databases">
        <authorList>
            <person name="Shkoporov A.N."/>
            <person name="Stockdale S.R."/>
            <person name="Guerin E."/>
            <person name="Ross R.P."/>
            <person name="Hill C."/>
        </authorList>
    </citation>
    <scope>NUCLEOTIDE SEQUENCE [LARGE SCALE GENOMIC DNA]</scope>
    <source>
        <strain evidence="2">cr54_1</strain>
    </source>
</reference>
<gene>
    <name evidence="1" type="primary">gp_20551</name>
</gene>